<dbReference type="OrthoDB" id="9805924at2"/>
<comment type="caution">
    <text evidence="4">The sequence shown here is derived from an EMBL/GenBank/DDBJ whole genome shotgun (WGS) entry which is preliminary data.</text>
</comment>
<dbReference type="Gene3D" id="3.40.630.30">
    <property type="match status" value="1"/>
</dbReference>
<dbReference type="AlphaFoldDB" id="A0A1E5QBI6"/>
<keyword evidence="1" id="KW-0808">Transferase</keyword>
<reference evidence="5" key="1">
    <citation type="submission" date="2016-07" db="EMBL/GenBank/DDBJ databases">
        <authorList>
            <person name="Florea S."/>
            <person name="Webb J.S."/>
            <person name="Jaromczyk J."/>
            <person name="Schardl C.L."/>
        </authorList>
    </citation>
    <scope>NUCLEOTIDE SEQUENCE [LARGE SCALE GENOMIC DNA]</scope>
    <source>
        <strain evidence="5">MV-1</strain>
    </source>
</reference>
<dbReference type="InterPro" id="IPR050832">
    <property type="entry name" value="Bact_Acetyltransf"/>
</dbReference>
<proteinExistence type="predicted"/>
<dbReference type="GO" id="GO:0016747">
    <property type="term" value="F:acyltransferase activity, transferring groups other than amino-acyl groups"/>
    <property type="evidence" value="ECO:0007669"/>
    <property type="project" value="InterPro"/>
</dbReference>
<evidence type="ECO:0000313" key="5">
    <source>
        <dbReference type="Proteomes" id="UP000095347"/>
    </source>
</evidence>
<feature type="domain" description="N-acetyltransferase" evidence="3">
    <location>
        <begin position="3"/>
        <end position="152"/>
    </location>
</feature>
<dbReference type="Pfam" id="PF00583">
    <property type="entry name" value="Acetyltransf_1"/>
    <property type="match status" value="1"/>
</dbReference>
<keyword evidence="2" id="KW-0012">Acyltransferase</keyword>
<dbReference type="PROSITE" id="PS51186">
    <property type="entry name" value="GNAT"/>
    <property type="match status" value="1"/>
</dbReference>
<protein>
    <recommendedName>
        <fullName evidence="3">N-acetyltransferase domain-containing protein</fullName>
    </recommendedName>
</protein>
<dbReference type="SUPFAM" id="SSF55729">
    <property type="entry name" value="Acyl-CoA N-acyltransferases (Nat)"/>
    <property type="match status" value="1"/>
</dbReference>
<evidence type="ECO:0000256" key="1">
    <source>
        <dbReference type="ARBA" id="ARBA00022679"/>
    </source>
</evidence>
<sequence length="152" mass="16899">MTPTIRPLKTTDESAWRALWAGYLDFYENPDLDPKITDNTWAMLAGERGDVFGLVAELDGRVVGIVNSIVHANTLIDKPICYLEDLFVSPDVRGQGAGRALIEGVVARAEQEGWGQVYWRTATNNPARVLYDQVGEVIDFVTYVRKLGVQTV</sequence>
<evidence type="ECO:0000256" key="2">
    <source>
        <dbReference type="ARBA" id="ARBA00023315"/>
    </source>
</evidence>
<dbReference type="STRING" id="28181.BEN30_03030"/>
<accession>A0A1E5QBI6</accession>
<dbReference type="CDD" id="cd04301">
    <property type="entry name" value="NAT_SF"/>
    <property type="match status" value="1"/>
</dbReference>
<gene>
    <name evidence="4" type="ORF">BEN30_03030</name>
</gene>
<dbReference type="Proteomes" id="UP000095347">
    <property type="component" value="Unassembled WGS sequence"/>
</dbReference>
<dbReference type="PANTHER" id="PTHR43877">
    <property type="entry name" value="AMINOALKYLPHOSPHONATE N-ACETYLTRANSFERASE-RELATED-RELATED"/>
    <property type="match status" value="1"/>
</dbReference>
<dbReference type="RefSeq" id="WP_069956550.1">
    <property type="nucleotide sequence ID" value="NZ_MCGG01000007.1"/>
</dbReference>
<dbReference type="InterPro" id="IPR000182">
    <property type="entry name" value="GNAT_dom"/>
</dbReference>
<evidence type="ECO:0000259" key="3">
    <source>
        <dbReference type="PROSITE" id="PS51186"/>
    </source>
</evidence>
<dbReference type="InterPro" id="IPR016181">
    <property type="entry name" value="Acyl_CoA_acyltransferase"/>
</dbReference>
<organism evidence="4 5">
    <name type="scientific">Magnetovibrio blakemorei</name>
    <dbReference type="NCBI Taxonomy" id="28181"/>
    <lineage>
        <taxon>Bacteria</taxon>
        <taxon>Pseudomonadati</taxon>
        <taxon>Pseudomonadota</taxon>
        <taxon>Alphaproteobacteria</taxon>
        <taxon>Rhodospirillales</taxon>
        <taxon>Magnetovibrionaceae</taxon>
        <taxon>Magnetovibrio</taxon>
    </lineage>
</organism>
<dbReference type="EMBL" id="MCGG01000007">
    <property type="protein sequence ID" value="OEJ69398.1"/>
    <property type="molecule type" value="Genomic_DNA"/>
</dbReference>
<keyword evidence="5" id="KW-1185">Reference proteome</keyword>
<evidence type="ECO:0000313" key="4">
    <source>
        <dbReference type="EMBL" id="OEJ69398.1"/>
    </source>
</evidence>
<name>A0A1E5QBI6_9PROT</name>